<keyword evidence="2 7" id="KW-0349">Heme</keyword>
<dbReference type="OMA" id="IGHRVEK"/>
<dbReference type="SUPFAM" id="SSF48264">
    <property type="entry name" value="Cytochrome P450"/>
    <property type="match status" value="1"/>
</dbReference>
<evidence type="ECO:0000313" key="8">
    <source>
        <dbReference type="EMBL" id="EEQ99071.1"/>
    </source>
</evidence>
<proteinExistence type="inferred from homology"/>
<keyword evidence="6" id="KW-0503">Monooxygenase</keyword>
<evidence type="ECO:0000256" key="4">
    <source>
        <dbReference type="ARBA" id="ARBA00023002"/>
    </source>
</evidence>
<dbReference type="PANTHER" id="PTHR24291">
    <property type="entry name" value="CYTOCHROME P450 FAMILY 4"/>
    <property type="match status" value="1"/>
</dbReference>
<evidence type="ECO:0000313" key="9">
    <source>
        <dbReference type="Proteomes" id="UP000007800"/>
    </source>
</evidence>
<feature type="binding site" description="axial binding residue" evidence="7">
    <location>
        <position position="469"/>
    </location>
    <ligand>
        <name>heme</name>
        <dbReference type="ChEBI" id="CHEBI:30413"/>
    </ligand>
    <ligandPart>
        <name>Fe</name>
        <dbReference type="ChEBI" id="CHEBI:18248"/>
    </ligandPart>
</feature>
<reference evidence="8 9" key="1">
    <citation type="submission" date="2008-07" db="EMBL/GenBank/DDBJ databases">
        <authorList>
            <person name="El-Sayed N."/>
            <person name="Caler E."/>
            <person name="Inman J."/>
            <person name="Amedeo P."/>
            <person name="Hass B."/>
            <person name="Wortman J."/>
        </authorList>
    </citation>
    <scope>NUCLEOTIDE SEQUENCE [LARGE SCALE GENOMIC DNA]</scope>
    <source>
        <strain evidence="9">ATCC 50983 / TXsc</strain>
    </source>
</reference>
<protein>
    <submittedName>
        <fullName evidence="8">Cytochrome P450, putative</fullName>
    </submittedName>
</protein>
<dbReference type="Pfam" id="PF00067">
    <property type="entry name" value="p450"/>
    <property type="match status" value="1"/>
</dbReference>
<dbReference type="Gene3D" id="1.10.630.10">
    <property type="entry name" value="Cytochrome P450"/>
    <property type="match status" value="1"/>
</dbReference>
<dbReference type="AlphaFoldDB" id="C5LW01"/>
<evidence type="ECO:0000256" key="1">
    <source>
        <dbReference type="ARBA" id="ARBA00010617"/>
    </source>
</evidence>
<evidence type="ECO:0000256" key="6">
    <source>
        <dbReference type="ARBA" id="ARBA00023033"/>
    </source>
</evidence>
<sequence length="479" mass="53507">MVAPITDSLTVYPGALFRGLDHELTRILRRYVPGIIKGGAIALLSWIFIRLAKQLHSCIKPLPFPGPKGSPICGMAFKLDPKRALTSMSAWVKEFGETISFRVFSKTFVVTKNHDTLQQIFRDSSKGLFVRQFNTLGLLPESGIFLTHGQAWGEGRRRVDPILAETNVRGLVPAMSQMSRRLVNVLSAMSDCAGQVHDWEPHGLLQLTALDFTFATHFGKDFNFLSPLDTNGAADREYTLGAFQDFLTGFDFILKHQALGPLLQNRYPNKLSQKVAKFYSSVAKVETSAREIIEQRKKELSEGAEPKCTVLDKLIAEKRLDLAWNLITFTLSGGTSVPSNIEWFLYLMCINQDAQKKARAEVDALGKDPTDNDDLDKLRYVEACVLETLRMNNSTPGPLPYLTTAPYTIEGRELEAGTVLIMMTGEAMKSKIHGGEEFRPEGWFVPGTGDIDRQRARNHWAFTGSPRRCPGQYLAMKSV</sequence>
<dbReference type="GO" id="GO:0005506">
    <property type="term" value="F:iron ion binding"/>
    <property type="evidence" value="ECO:0007669"/>
    <property type="project" value="InterPro"/>
</dbReference>
<dbReference type="EMBL" id="GG686046">
    <property type="protein sequence ID" value="EEQ99071.1"/>
    <property type="molecule type" value="Genomic_DNA"/>
</dbReference>
<dbReference type="GO" id="GO:0004497">
    <property type="term" value="F:monooxygenase activity"/>
    <property type="evidence" value="ECO:0007669"/>
    <property type="project" value="UniProtKB-KW"/>
</dbReference>
<dbReference type="PANTHER" id="PTHR24291:SF50">
    <property type="entry name" value="BIFUNCTIONAL ALBAFLAVENONE MONOOXYGENASE_TERPENE SYNTHASE"/>
    <property type="match status" value="1"/>
</dbReference>
<keyword evidence="3 7" id="KW-0479">Metal-binding</keyword>
<comment type="cofactor">
    <cofactor evidence="7">
        <name>heme</name>
        <dbReference type="ChEBI" id="CHEBI:30413"/>
    </cofactor>
</comment>
<evidence type="ECO:0000256" key="3">
    <source>
        <dbReference type="ARBA" id="ARBA00022723"/>
    </source>
</evidence>
<dbReference type="RefSeq" id="XP_002766354.1">
    <property type="nucleotide sequence ID" value="XM_002766308.1"/>
</dbReference>
<gene>
    <name evidence="8" type="ORF">Pmar_PMAR019719</name>
</gene>
<name>C5LW01_PERM5</name>
<dbReference type="InParanoid" id="C5LW01"/>
<evidence type="ECO:0000256" key="5">
    <source>
        <dbReference type="ARBA" id="ARBA00023004"/>
    </source>
</evidence>
<comment type="similarity">
    <text evidence="1">Belongs to the cytochrome P450 family.</text>
</comment>
<dbReference type="GO" id="GO:0016705">
    <property type="term" value="F:oxidoreductase activity, acting on paired donors, with incorporation or reduction of molecular oxygen"/>
    <property type="evidence" value="ECO:0007669"/>
    <property type="project" value="InterPro"/>
</dbReference>
<organism evidence="9">
    <name type="scientific">Perkinsus marinus (strain ATCC 50983 / TXsc)</name>
    <dbReference type="NCBI Taxonomy" id="423536"/>
    <lineage>
        <taxon>Eukaryota</taxon>
        <taxon>Sar</taxon>
        <taxon>Alveolata</taxon>
        <taxon>Perkinsozoa</taxon>
        <taxon>Perkinsea</taxon>
        <taxon>Perkinsida</taxon>
        <taxon>Perkinsidae</taxon>
        <taxon>Perkinsus</taxon>
    </lineage>
</organism>
<evidence type="ECO:0000256" key="2">
    <source>
        <dbReference type="ARBA" id="ARBA00022617"/>
    </source>
</evidence>
<accession>C5LW01</accession>
<dbReference type="PRINTS" id="PR00463">
    <property type="entry name" value="EP450I"/>
</dbReference>
<dbReference type="InterPro" id="IPR050196">
    <property type="entry name" value="Cytochrome_P450_Monoox"/>
</dbReference>
<dbReference type="GeneID" id="9044395"/>
<keyword evidence="9" id="KW-1185">Reference proteome</keyword>
<dbReference type="GO" id="GO:0020037">
    <property type="term" value="F:heme binding"/>
    <property type="evidence" value="ECO:0007669"/>
    <property type="project" value="InterPro"/>
</dbReference>
<dbReference type="InterPro" id="IPR001128">
    <property type="entry name" value="Cyt_P450"/>
</dbReference>
<evidence type="ECO:0000256" key="7">
    <source>
        <dbReference type="PIRSR" id="PIRSR602401-1"/>
    </source>
</evidence>
<dbReference type="OrthoDB" id="427844at2759"/>
<dbReference type="Proteomes" id="UP000007800">
    <property type="component" value="Unassembled WGS sequence"/>
</dbReference>
<keyword evidence="4" id="KW-0560">Oxidoreductase</keyword>
<dbReference type="CDD" id="cd00302">
    <property type="entry name" value="cytochrome_P450"/>
    <property type="match status" value="1"/>
</dbReference>
<dbReference type="InterPro" id="IPR036396">
    <property type="entry name" value="Cyt_P450_sf"/>
</dbReference>
<keyword evidence="5 7" id="KW-0408">Iron</keyword>
<dbReference type="InterPro" id="IPR002401">
    <property type="entry name" value="Cyt_P450_E_grp-I"/>
</dbReference>